<accession>A0A9I9D9G8</accession>
<proteinExistence type="predicted"/>
<feature type="transmembrane region" description="Helical" evidence="1">
    <location>
        <begin position="107"/>
        <end position="130"/>
    </location>
</feature>
<dbReference type="Gramene" id="MELO3C015065.2.1">
    <property type="protein sequence ID" value="MELO3C015065.2.1"/>
    <property type="gene ID" value="MELO3C015065.2"/>
</dbReference>
<dbReference type="AlphaFoldDB" id="A0A9I9D9G8"/>
<keyword evidence="1" id="KW-0812">Transmembrane</keyword>
<protein>
    <submittedName>
        <fullName evidence="2">Uncharacterized protein</fullName>
    </submittedName>
</protein>
<keyword evidence="1" id="KW-0472">Membrane</keyword>
<organism evidence="2">
    <name type="scientific">Cucumis melo</name>
    <name type="common">Muskmelon</name>
    <dbReference type="NCBI Taxonomy" id="3656"/>
    <lineage>
        <taxon>Eukaryota</taxon>
        <taxon>Viridiplantae</taxon>
        <taxon>Streptophyta</taxon>
        <taxon>Embryophyta</taxon>
        <taxon>Tracheophyta</taxon>
        <taxon>Spermatophyta</taxon>
        <taxon>Magnoliopsida</taxon>
        <taxon>eudicotyledons</taxon>
        <taxon>Gunneridae</taxon>
        <taxon>Pentapetalae</taxon>
        <taxon>rosids</taxon>
        <taxon>fabids</taxon>
        <taxon>Cucurbitales</taxon>
        <taxon>Cucurbitaceae</taxon>
        <taxon>Benincaseae</taxon>
        <taxon>Cucumis</taxon>
    </lineage>
</organism>
<evidence type="ECO:0000313" key="2">
    <source>
        <dbReference type="EnsemblPlants" id="MELO3C015065.2.1"/>
    </source>
</evidence>
<evidence type="ECO:0000256" key="1">
    <source>
        <dbReference type="SAM" id="Phobius"/>
    </source>
</evidence>
<sequence>YKELGNFRCYPTSIFVPKGIRKTSPDIKIDIGKTVGRNASGELFSTCKWDSVENALFLTPASMPTDGRRRQWCTHNVLSTRQAYLSPEAVLEKLVRMLSSRRRGKGVILDALCASGEILIYISIILFYLLS</sequence>
<name>A0A9I9D9G8_CUCME</name>
<reference evidence="2" key="1">
    <citation type="submission" date="2023-03" db="UniProtKB">
        <authorList>
            <consortium name="EnsemblPlants"/>
        </authorList>
    </citation>
    <scope>IDENTIFICATION</scope>
</reference>
<keyword evidence="1" id="KW-1133">Transmembrane helix</keyword>
<dbReference type="EnsemblPlants" id="MELO3C015065.2.1">
    <property type="protein sequence ID" value="MELO3C015065.2.1"/>
    <property type="gene ID" value="MELO3C015065.2"/>
</dbReference>